<evidence type="ECO:0000313" key="7">
    <source>
        <dbReference type="Proteomes" id="UP000799537"/>
    </source>
</evidence>
<evidence type="ECO:0000256" key="5">
    <source>
        <dbReference type="ARBA" id="ARBA00023002"/>
    </source>
</evidence>
<comment type="similarity">
    <text evidence="1">Belongs to the FMO family.</text>
</comment>
<keyword evidence="3" id="KW-0274">FAD</keyword>
<reference evidence="6" key="1">
    <citation type="journal article" date="2020" name="Stud. Mycol.">
        <title>101 Dothideomycetes genomes: a test case for predicting lifestyles and emergence of pathogens.</title>
        <authorList>
            <person name="Haridas S."/>
            <person name="Albert R."/>
            <person name="Binder M."/>
            <person name="Bloem J."/>
            <person name="Labutti K."/>
            <person name="Salamov A."/>
            <person name="Andreopoulos B."/>
            <person name="Baker S."/>
            <person name="Barry K."/>
            <person name="Bills G."/>
            <person name="Bluhm B."/>
            <person name="Cannon C."/>
            <person name="Castanera R."/>
            <person name="Culley D."/>
            <person name="Daum C."/>
            <person name="Ezra D."/>
            <person name="Gonzalez J."/>
            <person name="Henrissat B."/>
            <person name="Kuo A."/>
            <person name="Liang C."/>
            <person name="Lipzen A."/>
            <person name="Lutzoni F."/>
            <person name="Magnuson J."/>
            <person name="Mondo S."/>
            <person name="Nolan M."/>
            <person name="Ohm R."/>
            <person name="Pangilinan J."/>
            <person name="Park H.-J."/>
            <person name="Ramirez L."/>
            <person name="Alfaro M."/>
            <person name="Sun H."/>
            <person name="Tritt A."/>
            <person name="Yoshinaga Y."/>
            <person name="Zwiers L.-H."/>
            <person name="Turgeon B."/>
            <person name="Goodwin S."/>
            <person name="Spatafora J."/>
            <person name="Crous P."/>
            <person name="Grigoriev I."/>
        </authorList>
    </citation>
    <scope>NUCLEOTIDE SEQUENCE</scope>
    <source>
        <strain evidence="6">ATCC 36951</strain>
    </source>
</reference>
<protein>
    <recommendedName>
        <fullName evidence="8">FAD/NAD(P)-binding domain-containing protein</fullName>
    </recommendedName>
</protein>
<evidence type="ECO:0000313" key="6">
    <source>
        <dbReference type="EMBL" id="KAF2162237.1"/>
    </source>
</evidence>
<dbReference type="Pfam" id="PF00743">
    <property type="entry name" value="FMO-like"/>
    <property type="match status" value="1"/>
</dbReference>
<evidence type="ECO:0000256" key="4">
    <source>
        <dbReference type="ARBA" id="ARBA00022857"/>
    </source>
</evidence>
<dbReference type="OrthoDB" id="66881at2759"/>
<dbReference type="Proteomes" id="UP000799537">
    <property type="component" value="Unassembled WGS sequence"/>
</dbReference>
<proteinExistence type="inferred from homology"/>
<sequence>MSGGLGKRVCIVGAGSSGLVATKCFVEEGYEVTTFERNGHVGGLWHYTTDPTQTTALPGTMVNVSKQGTPFSDFPMPDTIKQTHPTSKELEAYLESYAEQFDIKRHIRFSTEVLGLRRAKDEDQWLVTTRSRDKADSTQETHTFDRVLVSTGPHTKPSWPALKGKDEFEGRLIHSQGFKEPHKYAGKTVVVVGISSTASDSVEFLRLAGAKKIYISHRRSIKVMPRTLRGKAVDHSLSRRISGILESMRLVSPALLGFVLGKLLMSMQKSTWPKLLEHPAFGPSRAHPQPLSSIPNVSDNLPTNLMEGHAESVQAIDHFSGPNSITLIDGTVLQDIDAVICATGTSFDISALLHPEDDPTNTKLAPELFSKIRSSKYYSEGRPATWLYRNLLSIQHPHSLAFIGHLIYKGAWFPLAERQCMALAQLWQGNYPMPSKIEMERNATKHFQWLIAELNKGFISHAGFSHELDHDLWFNDVAGTELYDRTGWGWSGWKFWWTDRAMYKLIMDGPDTPFALRLFVTKRGRKFWPGARDAIVKANREVNELGEKWKREQELLKKEKSP</sequence>
<dbReference type="InterPro" id="IPR050346">
    <property type="entry name" value="FMO-like"/>
</dbReference>
<dbReference type="GO" id="GO:0050660">
    <property type="term" value="F:flavin adenine dinucleotide binding"/>
    <property type="evidence" value="ECO:0007669"/>
    <property type="project" value="InterPro"/>
</dbReference>
<dbReference type="SUPFAM" id="SSF51905">
    <property type="entry name" value="FAD/NAD(P)-binding domain"/>
    <property type="match status" value="1"/>
</dbReference>
<dbReference type="RefSeq" id="XP_033663126.1">
    <property type="nucleotide sequence ID" value="XM_033808484.1"/>
</dbReference>
<keyword evidence="2" id="KW-0285">Flavoprotein</keyword>
<dbReference type="InterPro" id="IPR036188">
    <property type="entry name" value="FAD/NAD-bd_sf"/>
</dbReference>
<dbReference type="Gene3D" id="3.50.50.60">
    <property type="entry name" value="FAD/NAD(P)-binding domain"/>
    <property type="match status" value="1"/>
</dbReference>
<keyword evidence="7" id="KW-1185">Reference proteome</keyword>
<dbReference type="GeneID" id="54561756"/>
<keyword evidence="4" id="KW-0521">NADP</keyword>
<dbReference type="EMBL" id="ML993614">
    <property type="protein sequence ID" value="KAF2162237.1"/>
    <property type="molecule type" value="Genomic_DNA"/>
</dbReference>
<accession>A0A6A6C4Z2</accession>
<dbReference type="InterPro" id="IPR020946">
    <property type="entry name" value="Flavin_mOase-like"/>
</dbReference>
<gene>
    <name evidence="6" type="ORF">M409DRAFT_27242</name>
</gene>
<keyword evidence="5" id="KW-0560">Oxidoreductase</keyword>
<dbReference type="GO" id="GO:0050661">
    <property type="term" value="F:NADP binding"/>
    <property type="evidence" value="ECO:0007669"/>
    <property type="project" value="InterPro"/>
</dbReference>
<evidence type="ECO:0000256" key="3">
    <source>
        <dbReference type="ARBA" id="ARBA00022827"/>
    </source>
</evidence>
<name>A0A6A6C4Z2_ZASCE</name>
<dbReference type="InterPro" id="IPR000960">
    <property type="entry name" value="Flavin_mOase"/>
</dbReference>
<dbReference type="PIRSF" id="PIRSF000332">
    <property type="entry name" value="FMO"/>
    <property type="match status" value="1"/>
</dbReference>
<evidence type="ECO:0008006" key="8">
    <source>
        <dbReference type="Google" id="ProtNLM"/>
    </source>
</evidence>
<dbReference type="GO" id="GO:0004499">
    <property type="term" value="F:N,N-dimethylaniline monooxygenase activity"/>
    <property type="evidence" value="ECO:0007669"/>
    <property type="project" value="InterPro"/>
</dbReference>
<dbReference type="PANTHER" id="PTHR23023">
    <property type="entry name" value="DIMETHYLANILINE MONOOXYGENASE"/>
    <property type="match status" value="1"/>
</dbReference>
<evidence type="ECO:0000256" key="1">
    <source>
        <dbReference type="ARBA" id="ARBA00009183"/>
    </source>
</evidence>
<organism evidence="6 7">
    <name type="scientific">Zasmidium cellare ATCC 36951</name>
    <dbReference type="NCBI Taxonomy" id="1080233"/>
    <lineage>
        <taxon>Eukaryota</taxon>
        <taxon>Fungi</taxon>
        <taxon>Dikarya</taxon>
        <taxon>Ascomycota</taxon>
        <taxon>Pezizomycotina</taxon>
        <taxon>Dothideomycetes</taxon>
        <taxon>Dothideomycetidae</taxon>
        <taxon>Mycosphaerellales</taxon>
        <taxon>Mycosphaerellaceae</taxon>
        <taxon>Zasmidium</taxon>
    </lineage>
</organism>
<dbReference type="AlphaFoldDB" id="A0A6A6C4Z2"/>
<dbReference type="PRINTS" id="PR00370">
    <property type="entry name" value="FMOXYGENASE"/>
</dbReference>
<evidence type="ECO:0000256" key="2">
    <source>
        <dbReference type="ARBA" id="ARBA00022630"/>
    </source>
</evidence>